<comment type="caution">
    <text evidence="1">The sequence shown here is derived from an EMBL/GenBank/DDBJ whole genome shotgun (WGS) entry which is preliminary data.</text>
</comment>
<accession>A0AAW2ZIM3</accession>
<sequence>MLSPGSVLQYNASNIPDSFLEEVRFAGLVTPVMDHVHFVDDDAQGFDLDGINRVINNYYHLSEYIITWYQSIIGKNKYIRILSPFSFVPMIRRYRNKIDVLPPDMMSTGDIGIFIDINNKIVVADSKKIIEMYPEYVHLYCKYKTEYYKKKTKKPFLKRTRTM</sequence>
<evidence type="ECO:0000313" key="2">
    <source>
        <dbReference type="Proteomes" id="UP001431209"/>
    </source>
</evidence>
<gene>
    <name evidence="1" type="ORF">AKO1_003933</name>
</gene>
<dbReference type="Proteomes" id="UP001431209">
    <property type="component" value="Unassembled WGS sequence"/>
</dbReference>
<name>A0AAW2ZIM3_9EUKA</name>
<keyword evidence="2" id="KW-1185">Reference proteome</keyword>
<dbReference type="EMBL" id="JAOPGA020001602">
    <property type="protein sequence ID" value="KAL0489737.1"/>
    <property type="molecule type" value="Genomic_DNA"/>
</dbReference>
<reference evidence="1 2" key="1">
    <citation type="submission" date="2024-03" db="EMBL/GenBank/DDBJ databases">
        <title>The Acrasis kona genome and developmental transcriptomes reveal deep origins of eukaryotic multicellular pathways.</title>
        <authorList>
            <person name="Sheikh S."/>
            <person name="Fu C.-J."/>
            <person name="Brown M.W."/>
            <person name="Baldauf S.L."/>
        </authorList>
    </citation>
    <scope>NUCLEOTIDE SEQUENCE [LARGE SCALE GENOMIC DNA]</scope>
    <source>
        <strain evidence="1 2">ATCC MYA-3509</strain>
    </source>
</reference>
<proteinExistence type="predicted"/>
<dbReference type="AlphaFoldDB" id="A0AAW2ZIM3"/>
<organism evidence="1 2">
    <name type="scientific">Acrasis kona</name>
    <dbReference type="NCBI Taxonomy" id="1008807"/>
    <lineage>
        <taxon>Eukaryota</taxon>
        <taxon>Discoba</taxon>
        <taxon>Heterolobosea</taxon>
        <taxon>Tetramitia</taxon>
        <taxon>Eutetramitia</taxon>
        <taxon>Acrasidae</taxon>
        <taxon>Acrasis</taxon>
    </lineage>
</organism>
<protein>
    <submittedName>
        <fullName evidence="1">PyrF</fullName>
    </submittedName>
</protein>
<evidence type="ECO:0000313" key="1">
    <source>
        <dbReference type="EMBL" id="KAL0489737.1"/>
    </source>
</evidence>